<protein>
    <submittedName>
        <fullName evidence="2">Uncharacterized protein</fullName>
    </submittedName>
</protein>
<dbReference type="AlphaFoldDB" id="A0A5B0R3B4"/>
<feature type="region of interest" description="Disordered" evidence="1">
    <location>
        <begin position="65"/>
        <end position="113"/>
    </location>
</feature>
<dbReference type="EMBL" id="VSWC01000001">
    <property type="protein sequence ID" value="KAA1119889.1"/>
    <property type="molecule type" value="Genomic_DNA"/>
</dbReference>
<evidence type="ECO:0000313" key="3">
    <source>
        <dbReference type="Proteomes" id="UP000324748"/>
    </source>
</evidence>
<sequence>MSVDVDCAPCFRDIVDNDIIEGKFTLEDFDRTQIQLSYFLSCGNFHDLILDAIVQAKLEVSQAKSLANHRTPPHLLKITSSHSNEEDSENEEKLSDHVGNFDSSENALGRAGT</sequence>
<accession>A0A5B0R3B4</accession>
<evidence type="ECO:0000256" key="1">
    <source>
        <dbReference type="SAM" id="MobiDB-lite"/>
    </source>
</evidence>
<proteinExistence type="predicted"/>
<name>A0A5B0R3B4_PUCGR</name>
<organism evidence="2 3">
    <name type="scientific">Puccinia graminis f. sp. tritici</name>
    <dbReference type="NCBI Taxonomy" id="56615"/>
    <lineage>
        <taxon>Eukaryota</taxon>
        <taxon>Fungi</taxon>
        <taxon>Dikarya</taxon>
        <taxon>Basidiomycota</taxon>
        <taxon>Pucciniomycotina</taxon>
        <taxon>Pucciniomycetes</taxon>
        <taxon>Pucciniales</taxon>
        <taxon>Pucciniaceae</taxon>
        <taxon>Puccinia</taxon>
    </lineage>
</organism>
<reference evidence="2 3" key="1">
    <citation type="submission" date="2019-05" db="EMBL/GenBank/DDBJ databases">
        <title>Emergence of the Ug99 lineage of the wheat stem rust pathogen through somatic hybridization.</title>
        <authorList>
            <person name="Li F."/>
            <person name="Upadhyaya N.M."/>
            <person name="Sperschneider J."/>
            <person name="Matny O."/>
            <person name="Nguyen-Phuc H."/>
            <person name="Mago R."/>
            <person name="Raley C."/>
            <person name="Miller M.E."/>
            <person name="Silverstein K.A.T."/>
            <person name="Henningsen E."/>
            <person name="Hirsch C.D."/>
            <person name="Visser B."/>
            <person name="Pretorius Z.A."/>
            <person name="Steffenson B.J."/>
            <person name="Schwessinger B."/>
            <person name="Dodds P.N."/>
            <person name="Figueroa M."/>
        </authorList>
    </citation>
    <scope>NUCLEOTIDE SEQUENCE [LARGE SCALE GENOMIC DNA]</scope>
    <source>
        <strain evidence="2">21-0</strain>
    </source>
</reference>
<gene>
    <name evidence="2" type="ORF">PGT21_035875</name>
</gene>
<evidence type="ECO:0000313" key="2">
    <source>
        <dbReference type="EMBL" id="KAA1119889.1"/>
    </source>
</evidence>
<keyword evidence="3" id="KW-1185">Reference proteome</keyword>
<comment type="caution">
    <text evidence="2">The sequence shown here is derived from an EMBL/GenBank/DDBJ whole genome shotgun (WGS) entry which is preliminary data.</text>
</comment>
<dbReference type="Proteomes" id="UP000324748">
    <property type="component" value="Unassembled WGS sequence"/>
</dbReference>